<dbReference type="InterPro" id="IPR004780">
    <property type="entry name" value="SRP"/>
</dbReference>
<comment type="caution">
    <text evidence="12">The sequence shown here is derived from an EMBL/GenBank/DDBJ whole genome shotgun (WGS) entry which is preliminary data.</text>
</comment>
<evidence type="ECO:0000256" key="1">
    <source>
        <dbReference type="ARBA" id="ARBA00005450"/>
    </source>
</evidence>
<dbReference type="InterPro" id="IPR042101">
    <property type="entry name" value="SRP54_N_sf"/>
</dbReference>
<dbReference type="Gene3D" id="1.20.120.140">
    <property type="entry name" value="Signal recognition particle SRP54, nucleotide-binding domain"/>
    <property type="match status" value="1"/>
</dbReference>
<evidence type="ECO:0000256" key="9">
    <source>
        <dbReference type="HAMAP-Rule" id="MF_00306"/>
    </source>
</evidence>
<dbReference type="InterPro" id="IPR036891">
    <property type="entry name" value="Signal_recog_part_SRP54_M_sf"/>
</dbReference>
<keyword evidence="13" id="KW-1185">Reference proteome</keyword>
<dbReference type="InterPro" id="IPR022941">
    <property type="entry name" value="SRP54"/>
</dbReference>
<dbReference type="InterPro" id="IPR013822">
    <property type="entry name" value="Signal_recog_particl_SRP54_hlx"/>
</dbReference>
<feature type="binding site" evidence="9">
    <location>
        <begin position="247"/>
        <end position="250"/>
    </location>
    <ligand>
        <name>GTP</name>
        <dbReference type="ChEBI" id="CHEBI:37565"/>
    </ligand>
</feature>
<keyword evidence="4 9" id="KW-0694">RNA-binding</keyword>
<evidence type="ECO:0000256" key="2">
    <source>
        <dbReference type="ARBA" id="ARBA00022741"/>
    </source>
</evidence>
<dbReference type="NCBIfam" id="TIGR00959">
    <property type="entry name" value="ffh"/>
    <property type="match status" value="1"/>
</dbReference>
<comment type="similarity">
    <text evidence="1 9">Belongs to the GTP-binding SRP family. SRP54 subfamily.</text>
</comment>
<evidence type="ECO:0000256" key="6">
    <source>
        <dbReference type="ARBA" id="ARBA00023135"/>
    </source>
</evidence>
<proteinExistence type="inferred from homology"/>
<feature type="domain" description="SRP54-type proteins GTP-binding" evidence="11">
    <location>
        <begin position="268"/>
        <end position="281"/>
    </location>
</feature>
<feature type="region of interest" description="Disordered" evidence="10">
    <location>
        <begin position="434"/>
        <end position="454"/>
    </location>
</feature>
<comment type="domain">
    <text evidence="9">Composed of three domains: the N-terminal N domain, which is responsible for interactions with the ribosome, the central G domain, which binds GTP, and the C-terminal M domain, which binds the RNA and the signal sequence of the RNC.</text>
</comment>
<evidence type="ECO:0000256" key="5">
    <source>
        <dbReference type="ARBA" id="ARBA00023134"/>
    </source>
</evidence>
<dbReference type="HAMAP" id="MF_00306">
    <property type="entry name" value="SRP54"/>
    <property type="match status" value="1"/>
</dbReference>
<dbReference type="RefSeq" id="WP_209465855.1">
    <property type="nucleotide sequence ID" value="NZ_JAGGLG010000006.1"/>
</dbReference>
<dbReference type="PANTHER" id="PTHR11564:SF5">
    <property type="entry name" value="SIGNAL RECOGNITION PARTICLE SUBUNIT SRP54"/>
    <property type="match status" value="1"/>
</dbReference>
<dbReference type="PANTHER" id="PTHR11564">
    <property type="entry name" value="SIGNAL RECOGNITION PARTICLE 54K PROTEIN SRP54"/>
    <property type="match status" value="1"/>
</dbReference>
<dbReference type="Pfam" id="PF02978">
    <property type="entry name" value="SRP_SPB"/>
    <property type="match status" value="1"/>
</dbReference>
<keyword evidence="2 9" id="KW-0547">Nucleotide-binding</keyword>
<evidence type="ECO:0000256" key="10">
    <source>
        <dbReference type="SAM" id="MobiDB-lite"/>
    </source>
</evidence>
<name>A0ABS4JQD5_9FIRM</name>
<evidence type="ECO:0000256" key="3">
    <source>
        <dbReference type="ARBA" id="ARBA00022801"/>
    </source>
</evidence>
<gene>
    <name evidence="9" type="primary">ffh</name>
    <name evidence="12" type="ORF">J2Z79_001110</name>
</gene>
<dbReference type="Pfam" id="PF00448">
    <property type="entry name" value="SRP54"/>
    <property type="match status" value="1"/>
</dbReference>
<feature type="binding site" evidence="9">
    <location>
        <begin position="189"/>
        <end position="193"/>
    </location>
    <ligand>
        <name>GTP</name>
        <dbReference type="ChEBI" id="CHEBI:37565"/>
    </ligand>
</feature>
<dbReference type="Pfam" id="PF02881">
    <property type="entry name" value="SRP54_N"/>
    <property type="match status" value="1"/>
</dbReference>
<dbReference type="EC" id="3.6.5.4" evidence="9"/>
<protein>
    <recommendedName>
        <fullName evidence="9">Signal recognition particle protein</fullName>
        <ecNumber evidence="9">3.6.5.4</ecNumber>
    </recommendedName>
    <alternativeName>
        <fullName evidence="9">Fifty-four homolog</fullName>
    </alternativeName>
</protein>
<dbReference type="Gene3D" id="3.40.50.300">
    <property type="entry name" value="P-loop containing nucleotide triphosphate hydrolases"/>
    <property type="match status" value="1"/>
</dbReference>
<dbReference type="InterPro" id="IPR027417">
    <property type="entry name" value="P-loop_NTPase"/>
</dbReference>
<dbReference type="Gene3D" id="1.10.260.30">
    <property type="entry name" value="Signal recognition particle, SRP54 subunit, M-domain"/>
    <property type="match status" value="1"/>
</dbReference>
<dbReference type="EMBL" id="JAGGLG010000006">
    <property type="protein sequence ID" value="MBP2017725.1"/>
    <property type="molecule type" value="Genomic_DNA"/>
</dbReference>
<comment type="subcellular location">
    <subcellularLocation>
        <location evidence="9">Cytoplasm</location>
    </subcellularLocation>
    <text evidence="9">The SRP-RNC complex is targeted to the cytoplasmic membrane.</text>
</comment>
<dbReference type="SUPFAM" id="SSF47446">
    <property type="entry name" value="Signal peptide-binding domain"/>
    <property type="match status" value="1"/>
</dbReference>
<keyword evidence="3 9" id="KW-0378">Hydrolase</keyword>
<dbReference type="PROSITE" id="PS00300">
    <property type="entry name" value="SRP54"/>
    <property type="match status" value="1"/>
</dbReference>
<evidence type="ECO:0000256" key="7">
    <source>
        <dbReference type="ARBA" id="ARBA00023274"/>
    </source>
</evidence>
<feature type="compositionally biased region" description="Gly residues" evidence="10">
    <location>
        <begin position="443"/>
        <end position="454"/>
    </location>
</feature>
<comment type="catalytic activity">
    <reaction evidence="8 9">
        <text>GTP + H2O = GDP + phosphate + H(+)</text>
        <dbReference type="Rhea" id="RHEA:19669"/>
        <dbReference type="ChEBI" id="CHEBI:15377"/>
        <dbReference type="ChEBI" id="CHEBI:15378"/>
        <dbReference type="ChEBI" id="CHEBI:37565"/>
        <dbReference type="ChEBI" id="CHEBI:43474"/>
        <dbReference type="ChEBI" id="CHEBI:58189"/>
        <dbReference type="EC" id="3.6.5.4"/>
    </reaction>
</comment>
<dbReference type="InterPro" id="IPR003593">
    <property type="entry name" value="AAA+_ATPase"/>
</dbReference>
<evidence type="ECO:0000313" key="12">
    <source>
        <dbReference type="EMBL" id="MBP2017725.1"/>
    </source>
</evidence>
<dbReference type="Proteomes" id="UP001519289">
    <property type="component" value="Unassembled WGS sequence"/>
</dbReference>
<feature type="binding site" evidence="9">
    <location>
        <begin position="107"/>
        <end position="114"/>
    </location>
    <ligand>
        <name>GTP</name>
        <dbReference type="ChEBI" id="CHEBI:37565"/>
    </ligand>
</feature>
<keyword evidence="7 9" id="KW-0687">Ribonucleoprotein</keyword>
<dbReference type="InterPro" id="IPR004125">
    <property type="entry name" value="Signal_recog_particle_SRP54_M"/>
</dbReference>
<keyword evidence="9" id="KW-0963">Cytoplasm</keyword>
<sequence length="454" mass="50701">MFESLQERLQEAFKRLRGKGKLTESDVTEALREVRLALLEADVNFKVVKSFIARVKERAVGQEVLETLNPAQMVIKIVYEELVTLMGGANVGLTMADRPPTIIMLCGLQGAGKTTHAAKLALRLKKEGKKPLLVAADVYRPAAIKQLQVLGEQVGVPVYAEGDQVSPVDIAQRAFDYAAQERRDVIIVDTAGRLTIDEELMEELRQIKERLKPHDTLLVIDAMIGQDAVTTAEHFHGKLGIDGVILTKLDGDTRGGAALSVREVTGRPIKFVGVGEKLDALEPFHPDRMASRILGMGDVLTLIEKAQEQVDRKQAEEMTRKMLKAQFDFEDFLEQMRAMRRMGPLQDILKLLPGVGAQLKDINIDEKELKHIEAMILSMTPKERRNPDIINVRRRERIAKGSGRPIAEVHRLIKQFEQARKMMKQLGGLEKMMKRGGKMPRLPGGGFGGLFGRR</sequence>
<dbReference type="SUPFAM" id="SSF52540">
    <property type="entry name" value="P-loop containing nucleoside triphosphate hydrolases"/>
    <property type="match status" value="1"/>
</dbReference>
<accession>A0ABS4JQD5</accession>
<organism evidence="12 13">
    <name type="scientific">Symbiobacterium terraclitae</name>
    <dbReference type="NCBI Taxonomy" id="557451"/>
    <lineage>
        <taxon>Bacteria</taxon>
        <taxon>Bacillati</taxon>
        <taxon>Bacillota</taxon>
        <taxon>Clostridia</taxon>
        <taxon>Eubacteriales</taxon>
        <taxon>Symbiobacteriaceae</taxon>
        <taxon>Symbiobacterium</taxon>
    </lineage>
</organism>
<evidence type="ECO:0000313" key="13">
    <source>
        <dbReference type="Proteomes" id="UP001519289"/>
    </source>
</evidence>
<dbReference type="SMART" id="SM00382">
    <property type="entry name" value="AAA"/>
    <property type="match status" value="1"/>
</dbReference>
<dbReference type="SMART" id="SM00962">
    <property type="entry name" value="SRP54"/>
    <property type="match status" value="1"/>
</dbReference>
<dbReference type="InterPro" id="IPR000897">
    <property type="entry name" value="SRP54_GTPase_dom"/>
</dbReference>
<reference evidence="12 13" key="1">
    <citation type="submission" date="2021-03" db="EMBL/GenBank/DDBJ databases">
        <title>Genomic Encyclopedia of Type Strains, Phase IV (KMG-IV): sequencing the most valuable type-strain genomes for metagenomic binning, comparative biology and taxonomic classification.</title>
        <authorList>
            <person name="Goeker M."/>
        </authorList>
    </citation>
    <scope>NUCLEOTIDE SEQUENCE [LARGE SCALE GENOMIC DNA]</scope>
    <source>
        <strain evidence="12 13">DSM 27138</strain>
    </source>
</reference>
<keyword evidence="5 9" id="KW-0342">GTP-binding</keyword>
<dbReference type="CDD" id="cd18539">
    <property type="entry name" value="SRP_G"/>
    <property type="match status" value="1"/>
</dbReference>
<comment type="subunit">
    <text evidence="9">Part of the signal recognition particle protein translocation system, which is composed of SRP and FtsY.</text>
</comment>
<evidence type="ECO:0000256" key="8">
    <source>
        <dbReference type="ARBA" id="ARBA00048027"/>
    </source>
</evidence>
<evidence type="ECO:0000259" key="11">
    <source>
        <dbReference type="PROSITE" id="PS00300"/>
    </source>
</evidence>
<keyword evidence="6 9" id="KW-0733">Signal recognition particle</keyword>
<comment type="function">
    <text evidence="9">Involved in targeting and insertion of nascent membrane proteins into the cytoplasmic membrane. Binds to the hydrophobic signal sequence of the ribosome-nascent chain (RNC) as it emerges from the ribosomes. The SRP-RNC complex is then targeted to the cytoplasmic membrane where it interacts with the SRP receptor FtsY.</text>
</comment>
<evidence type="ECO:0000256" key="4">
    <source>
        <dbReference type="ARBA" id="ARBA00022884"/>
    </source>
</evidence>
<dbReference type="SMART" id="SM00963">
    <property type="entry name" value="SRP54_N"/>
    <property type="match status" value="1"/>
</dbReference>